<sequence length="139" mass="14834">MDFFAHQADARRHSRRMVVLFVLAVLAIVAAVDALIFVVFGLASSNPDGSVQVPLQTLIAVSLGVICVIALASMYRSASLRGGGGAVARGLHATPVPPDTNNPAWRRLRNVIEEVAIAAGVPVPEIYVLEQDARHQCVR</sequence>
<evidence type="ECO:0000313" key="2">
    <source>
        <dbReference type="EMBL" id="EQD64011.1"/>
    </source>
</evidence>
<dbReference type="AlphaFoldDB" id="T1ATU6"/>
<gene>
    <name evidence="2" type="ORF">B2A_02229</name>
</gene>
<protein>
    <submittedName>
        <fullName evidence="2">Peptidase M48 Ste24p</fullName>
    </submittedName>
</protein>
<evidence type="ECO:0000256" key="1">
    <source>
        <dbReference type="SAM" id="Phobius"/>
    </source>
</evidence>
<keyword evidence="1" id="KW-0472">Membrane</keyword>
<dbReference type="EMBL" id="AUZZ01001546">
    <property type="protein sequence ID" value="EQD64011.1"/>
    <property type="molecule type" value="Genomic_DNA"/>
</dbReference>
<feature type="non-terminal residue" evidence="2">
    <location>
        <position position="139"/>
    </location>
</feature>
<proteinExistence type="predicted"/>
<name>T1ATU6_9ZZZZ</name>
<reference evidence="2" key="1">
    <citation type="submission" date="2013-08" db="EMBL/GenBank/DDBJ databases">
        <authorList>
            <person name="Mendez C."/>
            <person name="Richter M."/>
            <person name="Ferrer M."/>
            <person name="Sanchez J."/>
        </authorList>
    </citation>
    <scope>NUCLEOTIDE SEQUENCE</scope>
</reference>
<keyword evidence="1" id="KW-0812">Transmembrane</keyword>
<keyword evidence="1" id="KW-1133">Transmembrane helix</keyword>
<feature type="transmembrane region" description="Helical" evidence="1">
    <location>
        <begin position="55"/>
        <end position="75"/>
    </location>
</feature>
<accession>T1ATU6</accession>
<organism evidence="2">
    <name type="scientific">mine drainage metagenome</name>
    <dbReference type="NCBI Taxonomy" id="410659"/>
    <lineage>
        <taxon>unclassified sequences</taxon>
        <taxon>metagenomes</taxon>
        <taxon>ecological metagenomes</taxon>
    </lineage>
</organism>
<reference evidence="2" key="2">
    <citation type="journal article" date="2014" name="ISME J.">
        <title>Microbial stratification in low pH oxic and suboxic macroscopic growths along an acid mine drainage.</title>
        <authorList>
            <person name="Mendez-Garcia C."/>
            <person name="Mesa V."/>
            <person name="Sprenger R.R."/>
            <person name="Richter M."/>
            <person name="Diez M.S."/>
            <person name="Solano J."/>
            <person name="Bargiela R."/>
            <person name="Golyshina O.V."/>
            <person name="Manteca A."/>
            <person name="Ramos J.L."/>
            <person name="Gallego J.R."/>
            <person name="Llorente I."/>
            <person name="Martins Dos Santos V.A."/>
            <person name="Jensen O.N."/>
            <person name="Pelaez A.I."/>
            <person name="Sanchez J."/>
            <person name="Ferrer M."/>
        </authorList>
    </citation>
    <scope>NUCLEOTIDE SEQUENCE</scope>
</reference>
<comment type="caution">
    <text evidence="2">The sequence shown here is derived from an EMBL/GenBank/DDBJ whole genome shotgun (WGS) entry which is preliminary data.</text>
</comment>
<feature type="transmembrane region" description="Helical" evidence="1">
    <location>
        <begin position="20"/>
        <end position="43"/>
    </location>
</feature>